<dbReference type="CDD" id="cd10951">
    <property type="entry name" value="CE4_ClCDA_like"/>
    <property type="match status" value="1"/>
</dbReference>
<dbReference type="Proteomes" id="UP001583280">
    <property type="component" value="Unassembled WGS sequence"/>
</dbReference>
<keyword evidence="2" id="KW-0479">Metal-binding</keyword>
<dbReference type="Pfam" id="PF01522">
    <property type="entry name" value="Polysacc_deac_1"/>
    <property type="match status" value="1"/>
</dbReference>
<protein>
    <recommendedName>
        <fullName evidence="7">NodB homology domain-containing protein</fullName>
    </recommendedName>
</protein>
<evidence type="ECO:0000256" key="3">
    <source>
        <dbReference type="ARBA" id="ARBA00022729"/>
    </source>
</evidence>
<evidence type="ECO:0000256" key="4">
    <source>
        <dbReference type="ARBA" id="ARBA00022801"/>
    </source>
</evidence>
<dbReference type="InterPro" id="IPR002509">
    <property type="entry name" value="NODB_dom"/>
</dbReference>
<keyword evidence="9" id="KW-1185">Reference proteome</keyword>
<gene>
    <name evidence="8" type="ORF">Cpir12675_002428</name>
</gene>
<evidence type="ECO:0000313" key="8">
    <source>
        <dbReference type="EMBL" id="KAL1897246.1"/>
    </source>
</evidence>
<evidence type="ECO:0000259" key="7">
    <source>
        <dbReference type="PROSITE" id="PS51677"/>
    </source>
</evidence>
<comment type="caution">
    <text evidence="8">The sequence shown here is derived from an EMBL/GenBank/DDBJ whole genome shotgun (WGS) entry which is preliminary data.</text>
</comment>
<keyword evidence="4" id="KW-0378">Hydrolase</keyword>
<sequence length="235" mass="26394">MLANNSAVIQTAIAPGAFIMECKVPGTMAITFDDGPYLYTDDLLDILSEYDVSATFFINGKNIGRSLDRDKFKQKIVKRAYSEGHQIGSHTWSHRDLSVTKGAAREQQMTELEDTLIDIIGVKPTYMRPPYGSCDAQCMAHMANMGYRVIHWSLDTLDYGVRTVDEMTVVEESFEKKLPTNTEEPGPIVLAHDSLELTVYQLAVPMIEKSLEAGFQLVTVGECLGESRKLWYKRK</sequence>
<dbReference type="InterPro" id="IPR011330">
    <property type="entry name" value="Glyco_hydro/deAcase_b/a-brl"/>
</dbReference>
<comment type="cofactor">
    <cofactor evidence="1">
        <name>Co(2+)</name>
        <dbReference type="ChEBI" id="CHEBI:48828"/>
    </cofactor>
</comment>
<dbReference type="PANTHER" id="PTHR46471">
    <property type="entry name" value="CHITIN DEACETYLASE"/>
    <property type="match status" value="1"/>
</dbReference>
<evidence type="ECO:0000313" key="9">
    <source>
        <dbReference type="Proteomes" id="UP001583280"/>
    </source>
</evidence>
<reference evidence="8 9" key="1">
    <citation type="journal article" date="2024" name="IMA Fungus">
        <title>IMA Genome - F19 : A genome assembly and annotation guide to empower mycologists, including annotated draft genome sequences of Ceratocystis pirilliformis, Diaporthe australafricana, Fusarium ophioides, Paecilomyces lecythidis, and Sporothrix stenoceras.</title>
        <authorList>
            <person name="Aylward J."/>
            <person name="Wilson A.M."/>
            <person name="Visagie C.M."/>
            <person name="Spraker J."/>
            <person name="Barnes I."/>
            <person name="Buitendag C."/>
            <person name="Ceriani C."/>
            <person name="Del Mar Angel L."/>
            <person name="du Plessis D."/>
            <person name="Fuchs T."/>
            <person name="Gasser K."/>
            <person name="Kramer D."/>
            <person name="Li W."/>
            <person name="Munsamy K."/>
            <person name="Piso A."/>
            <person name="Price J.L."/>
            <person name="Sonnekus B."/>
            <person name="Thomas C."/>
            <person name="van der Nest A."/>
            <person name="van Dijk A."/>
            <person name="van Heerden A."/>
            <person name="van Vuuren N."/>
            <person name="Yilmaz N."/>
            <person name="Duong T.A."/>
            <person name="van der Merwe N.A."/>
            <person name="Wingfield M.J."/>
            <person name="Wingfield B.D."/>
        </authorList>
    </citation>
    <scope>NUCLEOTIDE SEQUENCE [LARGE SCALE GENOMIC DNA]</scope>
    <source>
        <strain evidence="8 9">CMW 12675</strain>
    </source>
</reference>
<name>A0ABR3Z9A1_9PEZI</name>
<dbReference type="PANTHER" id="PTHR46471:SF2">
    <property type="entry name" value="CHITIN DEACETYLASE-RELATED"/>
    <property type="match status" value="1"/>
</dbReference>
<proteinExistence type="predicted"/>
<keyword evidence="6" id="KW-0170">Cobalt</keyword>
<dbReference type="SUPFAM" id="SSF88713">
    <property type="entry name" value="Glycoside hydrolase/deacetylase"/>
    <property type="match status" value="1"/>
</dbReference>
<dbReference type="EMBL" id="JAWDJO010000047">
    <property type="protein sequence ID" value="KAL1897246.1"/>
    <property type="molecule type" value="Genomic_DNA"/>
</dbReference>
<evidence type="ECO:0000256" key="6">
    <source>
        <dbReference type="ARBA" id="ARBA00023285"/>
    </source>
</evidence>
<dbReference type="PROSITE" id="PS51677">
    <property type="entry name" value="NODB"/>
    <property type="match status" value="1"/>
</dbReference>
<evidence type="ECO:0000256" key="1">
    <source>
        <dbReference type="ARBA" id="ARBA00001941"/>
    </source>
</evidence>
<evidence type="ECO:0000256" key="5">
    <source>
        <dbReference type="ARBA" id="ARBA00023277"/>
    </source>
</evidence>
<keyword evidence="3" id="KW-0732">Signal</keyword>
<keyword evidence="5" id="KW-0119">Carbohydrate metabolism</keyword>
<accession>A0ABR3Z9A1</accession>
<dbReference type="Gene3D" id="3.20.20.370">
    <property type="entry name" value="Glycoside hydrolase/deacetylase"/>
    <property type="match status" value="1"/>
</dbReference>
<organism evidence="8 9">
    <name type="scientific">Ceratocystis pirilliformis</name>
    <dbReference type="NCBI Taxonomy" id="259994"/>
    <lineage>
        <taxon>Eukaryota</taxon>
        <taxon>Fungi</taxon>
        <taxon>Dikarya</taxon>
        <taxon>Ascomycota</taxon>
        <taxon>Pezizomycotina</taxon>
        <taxon>Sordariomycetes</taxon>
        <taxon>Hypocreomycetidae</taxon>
        <taxon>Microascales</taxon>
        <taxon>Ceratocystidaceae</taxon>
        <taxon>Ceratocystis</taxon>
    </lineage>
</organism>
<feature type="domain" description="NodB homology" evidence="7">
    <location>
        <begin position="26"/>
        <end position="218"/>
    </location>
</feature>
<evidence type="ECO:0000256" key="2">
    <source>
        <dbReference type="ARBA" id="ARBA00022723"/>
    </source>
</evidence>